<dbReference type="SUPFAM" id="SSF54001">
    <property type="entry name" value="Cysteine proteinases"/>
    <property type="match status" value="1"/>
</dbReference>
<keyword evidence="7" id="KW-1185">Reference proteome</keyword>
<evidence type="ECO:0000256" key="2">
    <source>
        <dbReference type="ARBA" id="ARBA00022670"/>
    </source>
</evidence>
<dbReference type="Pfam" id="PF00877">
    <property type="entry name" value="NLPC_P60"/>
    <property type="match status" value="1"/>
</dbReference>
<dbReference type="GO" id="GO:0008234">
    <property type="term" value="F:cysteine-type peptidase activity"/>
    <property type="evidence" value="ECO:0007669"/>
    <property type="project" value="UniProtKB-KW"/>
</dbReference>
<dbReference type="InterPro" id="IPR051202">
    <property type="entry name" value="Peptidase_C40"/>
</dbReference>
<dbReference type="PANTHER" id="PTHR47053:SF3">
    <property type="entry name" value="GAMMA-D-GLUTAMYL-L-LYSINE DIPEPTIDYL-PEPTIDASE"/>
    <property type="match status" value="1"/>
</dbReference>
<protein>
    <submittedName>
        <fullName evidence="6">Cell wall-associated NlpC family hydrolase</fullName>
    </submittedName>
</protein>
<dbReference type="Proteomes" id="UP000546162">
    <property type="component" value="Unassembled WGS sequence"/>
</dbReference>
<organism evidence="6 7">
    <name type="scientific">Actinoplanes octamycinicus</name>
    <dbReference type="NCBI Taxonomy" id="135948"/>
    <lineage>
        <taxon>Bacteria</taxon>
        <taxon>Bacillati</taxon>
        <taxon>Actinomycetota</taxon>
        <taxon>Actinomycetes</taxon>
        <taxon>Micromonosporales</taxon>
        <taxon>Micromonosporaceae</taxon>
        <taxon>Actinoplanes</taxon>
    </lineage>
</organism>
<dbReference type="GO" id="GO:0006508">
    <property type="term" value="P:proteolysis"/>
    <property type="evidence" value="ECO:0007669"/>
    <property type="project" value="UniProtKB-KW"/>
</dbReference>
<evidence type="ECO:0000313" key="6">
    <source>
        <dbReference type="EMBL" id="MBB4741523.1"/>
    </source>
</evidence>
<dbReference type="PROSITE" id="PS51935">
    <property type="entry name" value="NLPC_P60"/>
    <property type="match status" value="1"/>
</dbReference>
<keyword evidence="2" id="KW-0645">Protease</keyword>
<comment type="caution">
    <text evidence="6">The sequence shown here is derived from an EMBL/GenBank/DDBJ whole genome shotgun (WGS) entry which is preliminary data.</text>
</comment>
<name>A0A7W7H086_9ACTN</name>
<evidence type="ECO:0000256" key="1">
    <source>
        <dbReference type="ARBA" id="ARBA00007074"/>
    </source>
</evidence>
<evidence type="ECO:0000259" key="5">
    <source>
        <dbReference type="PROSITE" id="PS51935"/>
    </source>
</evidence>
<gene>
    <name evidence="6" type="ORF">BJY16_004982</name>
</gene>
<dbReference type="AlphaFoldDB" id="A0A7W7H086"/>
<keyword evidence="4" id="KW-0788">Thiol protease</keyword>
<keyword evidence="3 6" id="KW-0378">Hydrolase</keyword>
<dbReference type="PANTHER" id="PTHR47053">
    <property type="entry name" value="MUREIN DD-ENDOPEPTIDASE MEPH-RELATED"/>
    <property type="match status" value="1"/>
</dbReference>
<evidence type="ECO:0000256" key="4">
    <source>
        <dbReference type="ARBA" id="ARBA00022807"/>
    </source>
</evidence>
<reference evidence="6 7" key="1">
    <citation type="submission" date="2020-08" db="EMBL/GenBank/DDBJ databases">
        <title>Sequencing the genomes of 1000 actinobacteria strains.</title>
        <authorList>
            <person name="Klenk H.-P."/>
        </authorList>
    </citation>
    <scope>NUCLEOTIDE SEQUENCE [LARGE SCALE GENOMIC DNA]</scope>
    <source>
        <strain evidence="6 7">DSM 45809</strain>
    </source>
</reference>
<sequence>MPGGARRSAAGIASRPGCHDCSGLLHAVFRRHGVRIPRDARDMAGVSAGLSAAEARPGDLVPLTRPDTGVLYHVALALDLPRALHVSEPDRACADTRLSEAREVS</sequence>
<evidence type="ECO:0000313" key="7">
    <source>
        <dbReference type="Proteomes" id="UP000546162"/>
    </source>
</evidence>
<dbReference type="Gene3D" id="3.90.1720.10">
    <property type="entry name" value="endopeptidase domain like (from Nostoc punctiforme)"/>
    <property type="match status" value="1"/>
</dbReference>
<dbReference type="InterPro" id="IPR038765">
    <property type="entry name" value="Papain-like_cys_pep_sf"/>
</dbReference>
<dbReference type="InterPro" id="IPR000064">
    <property type="entry name" value="NLP_P60_dom"/>
</dbReference>
<feature type="domain" description="NlpC/P60" evidence="5">
    <location>
        <begin position="1"/>
        <end position="105"/>
    </location>
</feature>
<comment type="similarity">
    <text evidence="1">Belongs to the peptidase C40 family.</text>
</comment>
<accession>A0A7W7H086</accession>
<proteinExistence type="inferred from homology"/>
<evidence type="ECO:0000256" key="3">
    <source>
        <dbReference type="ARBA" id="ARBA00022801"/>
    </source>
</evidence>
<dbReference type="EMBL" id="JACHNB010000001">
    <property type="protein sequence ID" value="MBB4741523.1"/>
    <property type="molecule type" value="Genomic_DNA"/>
</dbReference>
<dbReference type="RefSeq" id="WP_185041996.1">
    <property type="nucleotide sequence ID" value="NZ_BAABFG010000005.1"/>
</dbReference>